<feature type="compositionally biased region" description="Polar residues" evidence="1">
    <location>
        <begin position="188"/>
        <end position="208"/>
    </location>
</feature>
<keyword evidence="3" id="KW-1185">Reference proteome</keyword>
<feature type="region of interest" description="Disordered" evidence="1">
    <location>
        <begin position="411"/>
        <end position="473"/>
    </location>
</feature>
<accession>A0A0C3S680</accession>
<proteinExistence type="predicted"/>
<dbReference type="STRING" id="745531.A0A0C3S680"/>
<name>A0A0C3S680_PHLG1</name>
<reference evidence="2 3" key="1">
    <citation type="journal article" date="2014" name="PLoS Genet.">
        <title>Analysis of the Phlebiopsis gigantea genome, transcriptome and secretome provides insight into its pioneer colonization strategies of wood.</title>
        <authorList>
            <person name="Hori C."/>
            <person name="Ishida T."/>
            <person name="Igarashi K."/>
            <person name="Samejima M."/>
            <person name="Suzuki H."/>
            <person name="Master E."/>
            <person name="Ferreira P."/>
            <person name="Ruiz-Duenas F.J."/>
            <person name="Held B."/>
            <person name="Canessa P."/>
            <person name="Larrondo L.F."/>
            <person name="Schmoll M."/>
            <person name="Druzhinina I.S."/>
            <person name="Kubicek C.P."/>
            <person name="Gaskell J.A."/>
            <person name="Kersten P."/>
            <person name="St John F."/>
            <person name="Glasner J."/>
            <person name="Sabat G."/>
            <person name="Splinter BonDurant S."/>
            <person name="Syed K."/>
            <person name="Yadav J."/>
            <person name="Mgbeahuruike A.C."/>
            <person name="Kovalchuk A."/>
            <person name="Asiegbu F.O."/>
            <person name="Lackner G."/>
            <person name="Hoffmeister D."/>
            <person name="Rencoret J."/>
            <person name="Gutierrez A."/>
            <person name="Sun H."/>
            <person name="Lindquist E."/>
            <person name="Barry K."/>
            <person name="Riley R."/>
            <person name="Grigoriev I.V."/>
            <person name="Henrissat B."/>
            <person name="Kues U."/>
            <person name="Berka R.M."/>
            <person name="Martinez A.T."/>
            <person name="Covert S.F."/>
            <person name="Blanchette R.A."/>
            <person name="Cullen D."/>
        </authorList>
    </citation>
    <scope>NUCLEOTIDE SEQUENCE [LARGE SCALE GENOMIC DNA]</scope>
    <source>
        <strain evidence="2 3">11061_1 CR5-6</strain>
    </source>
</reference>
<dbReference type="EMBL" id="KN840592">
    <property type="protein sequence ID" value="KIP03960.1"/>
    <property type="molecule type" value="Genomic_DNA"/>
</dbReference>
<feature type="compositionally biased region" description="Low complexity" evidence="1">
    <location>
        <begin position="279"/>
        <end position="290"/>
    </location>
</feature>
<evidence type="ECO:0000313" key="3">
    <source>
        <dbReference type="Proteomes" id="UP000053257"/>
    </source>
</evidence>
<dbReference type="HOGENOM" id="CLU_548636_0_0_1"/>
<feature type="region of interest" description="Disordered" evidence="1">
    <location>
        <begin position="180"/>
        <end position="259"/>
    </location>
</feature>
<organism evidence="2 3">
    <name type="scientific">Phlebiopsis gigantea (strain 11061_1 CR5-6)</name>
    <name type="common">White-rot fungus</name>
    <name type="synonym">Peniophora gigantea</name>
    <dbReference type="NCBI Taxonomy" id="745531"/>
    <lineage>
        <taxon>Eukaryota</taxon>
        <taxon>Fungi</taxon>
        <taxon>Dikarya</taxon>
        <taxon>Basidiomycota</taxon>
        <taxon>Agaricomycotina</taxon>
        <taxon>Agaricomycetes</taxon>
        <taxon>Polyporales</taxon>
        <taxon>Phanerochaetaceae</taxon>
        <taxon>Phlebiopsis</taxon>
    </lineage>
</organism>
<dbReference type="Proteomes" id="UP000053257">
    <property type="component" value="Unassembled WGS sequence"/>
</dbReference>
<evidence type="ECO:0000256" key="1">
    <source>
        <dbReference type="SAM" id="MobiDB-lite"/>
    </source>
</evidence>
<gene>
    <name evidence="2" type="ORF">PHLGIDRAFT_129824</name>
</gene>
<sequence>MQTHRSATQTLNYFQQSPVRGRLEPSDGLSRSGWRYLQCTDTPNELRVLLPPRTALIYSFLLKGELQELAQDKGAAWDRIIQIRHLKDRMIRKCQRLAKDSSSIDKNTGRVMLFTVHAPPDFRLKEMERWFRDQGPDFVQKMSNGNSNSTSCGPHCCSKCGPPVLPNPQAHKTLPALADATKAGRAVTRSNSAPTRTPAMTRSRSVSQAVPRPRTPTDTKRSQPRSSSKPPTRAPERVPKRPSNSSEDTAVEEQPQIPPQMHRRVKELIQQQLPTPPTLSRSNSAHSASPPRAPSVSPPPVPPPLLPSPPPIPVVNRVPDIPSIPSIPFDILTPEDSDEDDDDDDLSLLSSVRVPITRASIQSPEPLPIPYRPREWSATPPSEPADAPFALAALEAHTEFPEILRVSSPDSTLIEAGGDPLGQPTEAPTTGRPLETIQERSEGSEASHGRPLVRRRSSLKKRDSMSKLSAASNSKSVTWAMDRDWTDQMSKFVKSTNEAEVSAYELGELRAQYQEEIAMMRIVCHDALVAAEQMGVSTDLLRREAIALAEQENKVVAITDHMERKESHYREKVMNVLEETRRVVQLCDKKRDQQDS</sequence>
<protein>
    <submittedName>
        <fullName evidence="2">Uncharacterized protein</fullName>
    </submittedName>
</protein>
<feature type="compositionally biased region" description="Basic and acidic residues" evidence="1">
    <location>
        <begin position="437"/>
        <end position="448"/>
    </location>
</feature>
<dbReference type="AlphaFoldDB" id="A0A0C3S680"/>
<feature type="compositionally biased region" description="Pro residues" evidence="1">
    <location>
        <begin position="291"/>
        <end position="305"/>
    </location>
</feature>
<feature type="region of interest" description="Disordered" evidence="1">
    <location>
        <begin position="275"/>
        <end position="305"/>
    </location>
</feature>
<evidence type="ECO:0000313" key="2">
    <source>
        <dbReference type="EMBL" id="KIP03960.1"/>
    </source>
</evidence>
<dbReference type="OrthoDB" id="3258282at2759"/>